<proteinExistence type="predicted"/>
<dbReference type="EMBL" id="VSRR010020142">
    <property type="protein sequence ID" value="MPC62872.1"/>
    <property type="molecule type" value="Genomic_DNA"/>
</dbReference>
<reference evidence="1 2" key="1">
    <citation type="submission" date="2019-05" db="EMBL/GenBank/DDBJ databases">
        <title>Another draft genome of Portunus trituberculatus and its Hox gene families provides insights of decapod evolution.</title>
        <authorList>
            <person name="Jeong J.-H."/>
            <person name="Song I."/>
            <person name="Kim S."/>
            <person name="Choi T."/>
            <person name="Kim D."/>
            <person name="Ryu S."/>
            <person name="Kim W."/>
        </authorList>
    </citation>
    <scope>NUCLEOTIDE SEQUENCE [LARGE SCALE GENOMIC DNA]</scope>
    <source>
        <tissue evidence="1">Muscle</tissue>
    </source>
</reference>
<organism evidence="1 2">
    <name type="scientific">Portunus trituberculatus</name>
    <name type="common">Swimming crab</name>
    <name type="synonym">Neptunus trituberculatus</name>
    <dbReference type="NCBI Taxonomy" id="210409"/>
    <lineage>
        <taxon>Eukaryota</taxon>
        <taxon>Metazoa</taxon>
        <taxon>Ecdysozoa</taxon>
        <taxon>Arthropoda</taxon>
        <taxon>Crustacea</taxon>
        <taxon>Multicrustacea</taxon>
        <taxon>Malacostraca</taxon>
        <taxon>Eumalacostraca</taxon>
        <taxon>Eucarida</taxon>
        <taxon>Decapoda</taxon>
        <taxon>Pleocyemata</taxon>
        <taxon>Brachyura</taxon>
        <taxon>Eubrachyura</taxon>
        <taxon>Portunoidea</taxon>
        <taxon>Portunidae</taxon>
        <taxon>Portuninae</taxon>
        <taxon>Portunus</taxon>
    </lineage>
</organism>
<keyword evidence="2" id="KW-1185">Reference proteome</keyword>
<accession>A0A5B7GVJ2</accession>
<evidence type="ECO:0000313" key="1">
    <source>
        <dbReference type="EMBL" id="MPC62872.1"/>
    </source>
</evidence>
<comment type="caution">
    <text evidence="1">The sequence shown here is derived from an EMBL/GenBank/DDBJ whole genome shotgun (WGS) entry which is preliminary data.</text>
</comment>
<dbReference type="Proteomes" id="UP000324222">
    <property type="component" value="Unassembled WGS sequence"/>
</dbReference>
<dbReference type="AlphaFoldDB" id="A0A5B7GVJ2"/>
<name>A0A5B7GVJ2_PORTR</name>
<sequence>MFSVICFPMVDVSLKQRHVRGDVGGRGGRQWWMWQARVWLGQGGGGGGGGVEAHQPLAATPPQVRCRLVSSGDHPPAASCLPSLHRRFFLEFGVQGTLSRSAVVPGCHCEVVATGRVGMRMAGEGGRSSVGGDPWQPGGRLVTGKLFWEAPSQ</sequence>
<evidence type="ECO:0000313" key="2">
    <source>
        <dbReference type="Proteomes" id="UP000324222"/>
    </source>
</evidence>
<protein>
    <submittedName>
        <fullName evidence="1">Uncharacterized protein</fullName>
    </submittedName>
</protein>
<gene>
    <name evidence="1" type="ORF">E2C01_056962</name>
</gene>